<dbReference type="Proteomes" id="UP000326678">
    <property type="component" value="Chromosome Gxm2"/>
</dbReference>
<sequence>MQIGTKERPMLISNLEKSNNDFSHIGEDKHIASVFKDIETNFYKYFQTMGNDTASYAEQLESVFSVKISATSRNKQQVNGVKNLFVDAIAEFDKEKVKYCKFFDYESLEEFYDDQNSFKPSLKRECPIINRCVNSKRSEMFNWQYLFTETASFDLLNIFYNLIGFADEYKQNCDLKEYASFNSLEDFNFNYVQGEECTISGVISMGINSNILYYTSPGLFPIRSRRDLYGLYFLSDCKPYDLPSKSSEFLMIDDKIKSNQHNIKMEYNYFYPYNIYALYSLRIYRLIQQKCSQLGIDVVDKYRYVYVHTFLNHVCSQHIKQIKTMLGNDEDNIYF</sequence>
<dbReference type="AlphaFoldDB" id="A0A5P8WDX4"/>
<accession>A0A5P8WDX4</accession>
<reference evidence="1 2" key="1">
    <citation type="submission" date="2019-10" db="EMBL/GenBank/DDBJ databases">
        <title>Genomic and transcriptomic insights into the perfect genentic adaptation of a filamentous nitrogen-fixing cyanobacterium to rice fields.</title>
        <authorList>
            <person name="Chen Z."/>
        </authorList>
    </citation>
    <scope>NUCLEOTIDE SEQUENCE [LARGE SCALE GENOMIC DNA]</scope>
    <source>
        <strain evidence="1">CCNUC1</strain>
    </source>
</reference>
<keyword evidence="2" id="KW-1185">Reference proteome</keyword>
<evidence type="ECO:0000313" key="1">
    <source>
        <dbReference type="EMBL" id="QFS51005.1"/>
    </source>
</evidence>
<dbReference type="KEGG" id="nsh:GXM_08499"/>
<evidence type="ECO:0000313" key="2">
    <source>
        <dbReference type="Proteomes" id="UP000326678"/>
    </source>
</evidence>
<organism evidence="1 2">
    <name type="scientific">Nostoc sphaeroides CCNUC1</name>
    <dbReference type="NCBI Taxonomy" id="2653204"/>
    <lineage>
        <taxon>Bacteria</taxon>
        <taxon>Bacillati</taxon>
        <taxon>Cyanobacteriota</taxon>
        <taxon>Cyanophyceae</taxon>
        <taxon>Nostocales</taxon>
        <taxon>Nostocaceae</taxon>
        <taxon>Nostoc</taxon>
    </lineage>
</organism>
<name>A0A5P8WDX4_9NOSO</name>
<protein>
    <submittedName>
        <fullName evidence="1">Uncharacterized protein</fullName>
    </submittedName>
</protein>
<gene>
    <name evidence="1" type="ORF">GXM_08499</name>
</gene>
<proteinExistence type="predicted"/>
<dbReference type="EMBL" id="CP045227">
    <property type="protein sequence ID" value="QFS51005.1"/>
    <property type="molecule type" value="Genomic_DNA"/>
</dbReference>
<dbReference type="RefSeq" id="WP_225892514.1">
    <property type="nucleotide sequence ID" value="NZ_CP045227.1"/>
</dbReference>